<dbReference type="AlphaFoldDB" id="A0A974ZZE2"/>
<gene>
    <name evidence="1" type="ORF">JR347_10215</name>
</gene>
<dbReference type="SUPFAM" id="SSF48452">
    <property type="entry name" value="TPR-like"/>
    <property type="match status" value="1"/>
</dbReference>
<dbReference type="Proteomes" id="UP000662783">
    <property type="component" value="Chromosome"/>
</dbReference>
<evidence type="ECO:0000313" key="2">
    <source>
        <dbReference type="Proteomes" id="UP000662783"/>
    </source>
</evidence>
<dbReference type="KEGG" id="fuv:JR347_10215"/>
<protein>
    <recommendedName>
        <fullName evidence="3">Tetratricopeptide repeat protein</fullName>
    </recommendedName>
</protein>
<dbReference type="EMBL" id="CP070608">
    <property type="protein sequence ID" value="QSE95991.1"/>
    <property type="molecule type" value="Genomic_DNA"/>
</dbReference>
<name>A0A974ZZE2_9BACT</name>
<dbReference type="InterPro" id="IPR011990">
    <property type="entry name" value="TPR-like_helical_dom_sf"/>
</dbReference>
<evidence type="ECO:0008006" key="3">
    <source>
        <dbReference type="Google" id="ProtNLM"/>
    </source>
</evidence>
<dbReference type="RefSeq" id="WP_205720504.1">
    <property type="nucleotide sequence ID" value="NZ_CP070608.1"/>
</dbReference>
<accession>A0A974ZZE2</accession>
<reference evidence="1" key="1">
    <citation type="submission" date="2021-02" db="EMBL/GenBank/DDBJ databases">
        <title>Fulvivirga sp. S481 isolated from sea water.</title>
        <authorList>
            <person name="Bae S.S."/>
            <person name="Baek K."/>
        </authorList>
    </citation>
    <scope>NUCLEOTIDE SEQUENCE</scope>
    <source>
        <strain evidence="1">S481</strain>
    </source>
</reference>
<proteinExistence type="predicted"/>
<organism evidence="1 2">
    <name type="scientific">Fulvivirga lutea</name>
    <dbReference type="NCBI Taxonomy" id="2810512"/>
    <lineage>
        <taxon>Bacteria</taxon>
        <taxon>Pseudomonadati</taxon>
        <taxon>Bacteroidota</taxon>
        <taxon>Cytophagia</taxon>
        <taxon>Cytophagales</taxon>
        <taxon>Fulvivirgaceae</taxon>
        <taxon>Fulvivirga</taxon>
    </lineage>
</organism>
<sequence length="366" mass="42875">MKYIIILFVSLSFQTFGQSKFESQLLSSLDLIYQMDFDKASEAIDRFYSYYPDNTARLLLKAYYTRWKNYPIVESDTQLYNHYTSILDSAKSEAKEKLSANKNDPEQSYYYMAAHIMQAELYATNGHMVKASFEGKSAFSYIKKGFEWCETYPEFLTTTGLYNYYIEYYREKSFFYQSLLWPFSKGDKMAGLEYLKKASKSAVFTKVEAIQYLAHLNFKTEVNPQAALGYIEKLVTLYPKNSIFRDLHVELLLELKQFAHAELSLNKLDVSGNEYLIPRKRLYESILKLEMHNDLNEAKKGIIRSIKEFQSLELEQDHHLSLAYYYLSAIEKRLGNNDLSEDAFSKSDEYAKYPYVIKKLENSTVN</sequence>
<evidence type="ECO:0000313" key="1">
    <source>
        <dbReference type="EMBL" id="QSE95991.1"/>
    </source>
</evidence>
<keyword evidence="2" id="KW-1185">Reference proteome</keyword>